<sequence>MAISSYLAFTTHVIFRLTPVGLFATSLRLFVQDGTSRRFASFAIVRIVDLLISACPSLVKPCYQFHKVERQKWGWKDTQHVPNAVGWEFNRGKKVPRCISLVQSMDPKRLAISAADLNLKLMRWRALPSLNLNILSASKCLLLGAGTLGCQVARMLMAWGVRKITLLDSGKVAMSNPLRQSLYTLEDCLNGGEFKAIAAVKSLKRIFPAVEAEGVVMGIPMPGHPVPSQEEDSVLQNCRRLQVLIDSHDAIFLLTDTRESRWLPTLLCANSNKVLIYTYVLHCQIAITSALGFDSFLVMRHGVGPISTITDFEAQDMKTLAAEMGNFSLIDGDREQRLGCYFCNDVVAPVDSTANRTLDQQCTVTRPGLAPIASALAVELLVGILHHPHGICAKAEFANSTDSSSTEQPLGILPHQVRGSLSQFSQMTLVGHASNSCTACCTTVVSEYRKRGMDFVLQAINHPTYLEDLTGLTELVKSASSFQLDWDNEMDDDDCIEI</sequence>
<dbReference type="Proteomes" id="UP001062846">
    <property type="component" value="Chromosome 13"/>
</dbReference>
<gene>
    <name evidence="1" type="ORF">RHMOL_Rhmol13G0248700</name>
</gene>
<name>A0ACC0LBI0_RHOML</name>
<organism evidence="1 2">
    <name type="scientific">Rhododendron molle</name>
    <name type="common">Chinese azalea</name>
    <name type="synonym">Azalea mollis</name>
    <dbReference type="NCBI Taxonomy" id="49168"/>
    <lineage>
        <taxon>Eukaryota</taxon>
        <taxon>Viridiplantae</taxon>
        <taxon>Streptophyta</taxon>
        <taxon>Embryophyta</taxon>
        <taxon>Tracheophyta</taxon>
        <taxon>Spermatophyta</taxon>
        <taxon>Magnoliopsida</taxon>
        <taxon>eudicotyledons</taxon>
        <taxon>Gunneridae</taxon>
        <taxon>Pentapetalae</taxon>
        <taxon>asterids</taxon>
        <taxon>Ericales</taxon>
        <taxon>Ericaceae</taxon>
        <taxon>Ericoideae</taxon>
        <taxon>Rhodoreae</taxon>
        <taxon>Rhododendron</taxon>
    </lineage>
</organism>
<proteinExistence type="predicted"/>
<accession>A0ACC0LBI0</accession>
<evidence type="ECO:0000313" key="2">
    <source>
        <dbReference type="Proteomes" id="UP001062846"/>
    </source>
</evidence>
<protein>
    <submittedName>
        <fullName evidence="1">Uncharacterized protein</fullName>
    </submittedName>
</protein>
<comment type="caution">
    <text evidence="1">The sequence shown here is derived from an EMBL/GenBank/DDBJ whole genome shotgun (WGS) entry which is preliminary data.</text>
</comment>
<evidence type="ECO:0000313" key="1">
    <source>
        <dbReference type="EMBL" id="KAI8525684.1"/>
    </source>
</evidence>
<reference evidence="1" key="1">
    <citation type="submission" date="2022-02" db="EMBL/GenBank/DDBJ databases">
        <title>Plant Genome Project.</title>
        <authorList>
            <person name="Zhang R.-G."/>
        </authorList>
    </citation>
    <scope>NUCLEOTIDE SEQUENCE</scope>
    <source>
        <strain evidence="1">AT1</strain>
    </source>
</reference>
<keyword evidence="2" id="KW-1185">Reference proteome</keyword>
<dbReference type="EMBL" id="CM046400">
    <property type="protein sequence ID" value="KAI8525684.1"/>
    <property type="molecule type" value="Genomic_DNA"/>
</dbReference>